<name>A0ACC0E5M4_9BASI</name>
<protein>
    <submittedName>
        <fullName evidence="1">Uncharacterized protein</fullName>
    </submittedName>
</protein>
<dbReference type="Proteomes" id="UP001060170">
    <property type="component" value="Chromosome 10"/>
</dbReference>
<proteinExistence type="predicted"/>
<accession>A0ACC0E5M4</accession>
<evidence type="ECO:0000313" key="2">
    <source>
        <dbReference type="Proteomes" id="UP001060170"/>
    </source>
</evidence>
<sequence length="205" mass="22213">MVISDHRLQPAVCTAVLMWTVTDRFHFGRNVASCNVVEDFIALGGRIFGFVCSTGGVRKFTSKLADPKSPDLDSSLALIALKETAGSKMRLLVILATLTATLCFLDGSDTAPIHSRCRYAKHSRRCGHRKKPPSHRPLKANARVNTNHNPLPNRRPKGGVNLGVKTGLGRSKSSSGNTVQPSHGNVIMANMMAAPLYYSEAFQQG</sequence>
<gene>
    <name evidence="1" type="ORF">MJO28_010617</name>
</gene>
<dbReference type="EMBL" id="CM045874">
    <property type="protein sequence ID" value="KAI7944922.1"/>
    <property type="molecule type" value="Genomic_DNA"/>
</dbReference>
<reference evidence="1 2" key="3">
    <citation type="journal article" date="2022" name="Microbiol. Spectr.">
        <title>Folding features and dynamics of 3D genome architecture in plant fungal pathogens.</title>
        <authorList>
            <person name="Xia C."/>
        </authorList>
    </citation>
    <scope>NUCLEOTIDE SEQUENCE [LARGE SCALE GENOMIC DNA]</scope>
    <source>
        <strain evidence="1 2">93-210</strain>
    </source>
</reference>
<keyword evidence="2" id="KW-1185">Reference proteome</keyword>
<organism evidence="1 2">
    <name type="scientific">Puccinia striiformis f. sp. tritici</name>
    <dbReference type="NCBI Taxonomy" id="168172"/>
    <lineage>
        <taxon>Eukaryota</taxon>
        <taxon>Fungi</taxon>
        <taxon>Dikarya</taxon>
        <taxon>Basidiomycota</taxon>
        <taxon>Pucciniomycotina</taxon>
        <taxon>Pucciniomycetes</taxon>
        <taxon>Pucciniales</taxon>
        <taxon>Pucciniaceae</taxon>
        <taxon>Puccinia</taxon>
    </lineage>
</organism>
<reference evidence="2" key="2">
    <citation type="journal article" date="2018" name="Mol. Plant Microbe Interact.">
        <title>Genome sequence resources for the wheat stripe rust pathogen (Puccinia striiformis f. sp. tritici) and the barley stripe rust pathogen (Puccinia striiformis f. sp. hordei).</title>
        <authorList>
            <person name="Xia C."/>
            <person name="Wang M."/>
            <person name="Yin C."/>
            <person name="Cornejo O.E."/>
            <person name="Hulbert S.H."/>
            <person name="Chen X."/>
        </authorList>
    </citation>
    <scope>NUCLEOTIDE SEQUENCE [LARGE SCALE GENOMIC DNA]</scope>
    <source>
        <strain evidence="2">93-210</strain>
    </source>
</reference>
<comment type="caution">
    <text evidence="1">The sequence shown here is derived from an EMBL/GenBank/DDBJ whole genome shotgun (WGS) entry which is preliminary data.</text>
</comment>
<evidence type="ECO:0000313" key="1">
    <source>
        <dbReference type="EMBL" id="KAI7944922.1"/>
    </source>
</evidence>
<reference evidence="2" key="1">
    <citation type="journal article" date="2018" name="BMC Genomics">
        <title>Genomic insights into host adaptation between the wheat stripe rust pathogen (Puccinia striiformis f. sp. tritici) and the barley stripe rust pathogen (Puccinia striiformis f. sp. hordei).</title>
        <authorList>
            <person name="Xia C."/>
            <person name="Wang M."/>
            <person name="Yin C."/>
            <person name="Cornejo O.E."/>
            <person name="Hulbert S.H."/>
            <person name="Chen X."/>
        </authorList>
    </citation>
    <scope>NUCLEOTIDE SEQUENCE [LARGE SCALE GENOMIC DNA]</scope>
    <source>
        <strain evidence="2">93-210</strain>
    </source>
</reference>